<dbReference type="GO" id="GO:0098552">
    <property type="term" value="C:side of membrane"/>
    <property type="evidence" value="ECO:0007669"/>
    <property type="project" value="UniProtKB-KW"/>
</dbReference>
<dbReference type="InterPro" id="IPR001863">
    <property type="entry name" value="Glypican"/>
</dbReference>
<evidence type="ECO:0000256" key="7">
    <source>
        <dbReference type="ARBA" id="ARBA00023136"/>
    </source>
</evidence>
<name>A0A815D040_9BILA</name>
<comment type="subcellular location">
    <subcellularLocation>
        <location evidence="1">Cell membrane</location>
        <topology evidence="1">Lipid-anchor</topology>
        <topology evidence="1">GPI-anchor</topology>
    </subcellularLocation>
</comment>
<keyword evidence="6" id="KW-0654">Proteoglycan</keyword>
<evidence type="ECO:0000256" key="3">
    <source>
        <dbReference type="ARBA" id="ARBA00022475"/>
    </source>
</evidence>
<dbReference type="GO" id="GO:0009986">
    <property type="term" value="C:cell surface"/>
    <property type="evidence" value="ECO:0007669"/>
    <property type="project" value="TreeGrafter"/>
</dbReference>
<protein>
    <submittedName>
        <fullName evidence="13">Uncharacterized protein</fullName>
    </submittedName>
</protein>
<evidence type="ECO:0000256" key="11">
    <source>
        <dbReference type="RuleBase" id="RU003518"/>
    </source>
</evidence>
<dbReference type="PANTHER" id="PTHR10822">
    <property type="entry name" value="GLYPICAN"/>
    <property type="match status" value="1"/>
</dbReference>
<evidence type="ECO:0000256" key="12">
    <source>
        <dbReference type="SAM" id="SignalP"/>
    </source>
</evidence>
<evidence type="ECO:0000313" key="13">
    <source>
        <dbReference type="EMBL" id="CAF1294149.1"/>
    </source>
</evidence>
<evidence type="ECO:0000256" key="10">
    <source>
        <dbReference type="ARBA" id="ARBA00023288"/>
    </source>
</evidence>
<gene>
    <name evidence="13" type="ORF">PYM288_LOCUS29557</name>
</gene>
<keyword evidence="7" id="KW-0472">Membrane</keyword>
<dbReference type="AlphaFoldDB" id="A0A815D040"/>
<dbReference type="GO" id="GO:0005886">
    <property type="term" value="C:plasma membrane"/>
    <property type="evidence" value="ECO:0007669"/>
    <property type="project" value="UniProtKB-SubCell"/>
</dbReference>
<feature type="signal peptide" evidence="12">
    <location>
        <begin position="1"/>
        <end position="17"/>
    </location>
</feature>
<keyword evidence="10" id="KW-0449">Lipoprotein</keyword>
<evidence type="ECO:0000256" key="9">
    <source>
        <dbReference type="ARBA" id="ARBA00023207"/>
    </source>
</evidence>
<evidence type="ECO:0000256" key="5">
    <source>
        <dbReference type="ARBA" id="ARBA00022729"/>
    </source>
</evidence>
<dbReference type="GO" id="GO:0016477">
    <property type="term" value="P:cell migration"/>
    <property type="evidence" value="ECO:0007669"/>
    <property type="project" value="TreeGrafter"/>
</dbReference>
<keyword evidence="5 12" id="KW-0732">Signal</keyword>
<dbReference type="GO" id="GO:0090263">
    <property type="term" value="P:positive regulation of canonical Wnt signaling pathway"/>
    <property type="evidence" value="ECO:0007669"/>
    <property type="project" value="TreeGrafter"/>
</dbReference>
<dbReference type="GO" id="GO:1905475">
    <property type="term" value="P:regulation of protein localization to membrane"/>
    <property type="evidence" value="ECO:0007669"/>
    <property type="project" value="TreeGrafter"/>
</dbReference>
<evidence type="ECO:0000256" key="8">
    <source>
        <dbReference type="ARBA" id="ARBA00023180"/>
    </source>
</evidence>
<evidence type="ECO:0000256" key="1">
    <source>
        <dbReference type="ARBA" id="ARBA00004609"/>
    </source>
</evidence>
<evidence type="ECO:0000256" key="6">
    <source>
        <dbReference type="ARBA" id="ARBA00022974"/>
    </source>
</evidence>
<keyword evidence="9" id="KW-0357">Heparan sulfate</keyword>
<feature type="chain" id="PRO_5032902828" evidence="12">
    <location>
        <begin position="18"/>
        <end position="331"/>
    </location>
</feature>
<dbReference type="EMBL" id="CAJNOH010002453">
    <property type="protein sequence ID" value="CAF1294149.1"/>
    <property type="molecule type" value="Genomic_DNA"/>
</dbReference>
<organism evidence="13 14">
    <name type="scientific">Rotaria sordida</name>
    <dbReference type="NCBI Taxonomy" id="392033"/>
    <lineage>
        <taxon>Eukaryota</taxon>
        <taxon>Metazoa</taxon>
        <taxon>Spiralia</taxon>
        <taxon>Gnathifera</taxon>
        <taxon>Rotifera</taxon>
        <taxon>Eurotatoria</taxon>
        <taxon>Bdelloidea</taxon>
        <taxon>Philodinida</taxon>
        <taxon>Philodinidae</taxon>
        <taxon>Rotaria</taxon>
    </lineage>
</organism>
<reference evidence="13" key="1">
    <citation type="submission" date="2021-02" db="EMBL/GenBank/DDBJ databases">
        <authorList>
            <person name="Nowell W R."/>
        </authorList>
    </citation>
    <scope>NUCLEOTIDE SEQUENCE</scope>
</reference>
<evidence type="ECO:0000256" key="2">
    <source>
        <dbReference type="ARBA" id="ARBA00010260"/>
    </source>
</evidence>
<keyword evidence="3" id="KW-1003">Cell membrane</keyword>
<sequence>MFYSLFLISLLTNIGYTENNQCSFLNSKLNKYGIHIKIHDKDFIGLKLCQNLINNYCCPQIYEDKIQNATIIELYQLSEFYSINLYESLRRITVQLNETIRKLIESSRNETHSILQYNYNKIYNFYRSSINLFFNKLLMISYKNYQYDIKNTIEELFRNILRITVILNNNNTNKPILPSYLLCLWRNHPFGNRQYVIINQLEINLGKLFHLNELFKLSNELIQIISMDVTTDNHCIDSYMQLSYCNLCSGGKELPCLSNCINVIESCLINVSLINDVWINFIDSIENNAYFNGIEKTLSSIGISISNALLTLFNSDGIQNKDIIDQCGYIH</sequence>
<proteinExistence type="inferred from homology"/>
<keyword evidence="4" id="KW-0336">GPI-anchor</keyword>
<comment type="similarity">
    <text evidence="2 11">Belongs to the glypican family.</text>
</comment>
<accession>A0A815D040</accession>
<evidence type="ECO:0000313" key="14">
    <source>
        <dbReference type="Proteomes" id="UP000663854"/>
    </source>
</evidence>
<feature type="non-terminal residue" evidence="13">
    <location>
        <position position="1"/>
    </location>
</feature>
<dbReference type="Proteomes" id="UP000663854">
    <property type="component" value="Unassembled WGS sequence"/>
</dbReference>
<keyword evidence="8" id="KW-0325">Glycoprotein</keyword>
<dbReference type="GO" id="GO:0005576">
    <property type="term" value="C:extracellular region"/>
    <property type="evidence" value="ECO:0007669"/>
    <property type="project" value="TreeGrafter"/>
</dbReference>
<dbReference type="PANTHER" id="PTHR10822:SF29">
    <property type="entry name" value="DIVISION ABNORMALLY DELAYED PROTEIN"/>
    <property type="match status" value="1"/>
</dbReference>
<comment type="caution">
    <text evidence="13">The sequence shown here is derived from an EMBL/GenBank/DDBJ whole genome shotgun (WGS) entry which is preliminary data.</text>
</comment>
<evidence type="ECO:0000256" key="4">
    <source>
        <dbReference type="ARBA" id="ARBA00022622"/>
    </source>
</evidence>
<dbReference type="Pfam" id="PF01153">
    <property type="entry name" value="Glypican"/>
    <property type="match status" value="1"/>
</dbReference>